<sequence length="100" mass="10652">MLRRGGRACLAGWLGGLDPIADFNPLLQMASGVYLTFFGSFVFGTPGFPLSDVPLQEIAEQAAAGRLRAKPSHVFDFGEVREAHRLMEAGAAGGKMVVVM</sequence>
<dbReference type="Gene3D" id="3.90.180.10">
    <property type="entry name" value="Medium-chain alcohol dehydrogenases, catalytic domain"/>
    <property type="match status" value="1"/>
</dbReference>
<proteinExistence type="predicted"/>
<keyword evidence="2" id="KW-1185">Reference proteome</keyword>
<dbReference type="Proteomes" id="UP000334990">
    <property type="component" value="Unassembled WGS sequence"/>
</dbReference>
<dbReference type="EMBL" id="BLAD01000047">
    <property type="protein sequence ID" value="GES00928.1"/>
    <property type="molecule type" value="Genomic_DNA"/>
</dbReference>
<protein>
    <recommendedName>
        <fullName evidence="3">Alcohol dehydrogenase-like C-terminal domain-containing protein</fullName>
    </recommendedName>
</protein>
<reference evidence="1 2" key="1">
    <citation type="submission" date="2019-10" db="EMBL/GenBank/DDBJ databases">
        <title>Whole genome shotgun sequence of Acrocarpospora corrugata NBRC 13972.</title>
        <authorList>
            <person name="Ichikawa N."/>
            <person name="Kimura A."/>
            <person name="Kitahashi Y."/>
            <person name="Komaki H."/>
            <person name="Oguchi A."/>
        </authorList>
    </citation>
    <scope>NUCLEOTIDE SEQUENCE [LARGE SCALE GENOMIC DNA]</scope>
    <source>
        <strain evidence="1 2">NBRC 13972</strain>
    </source>
</reference>
<evidence type="ECO:0000313" key="1">
    <source>
        <dbReference type="EMBL" id="GES00928.1"/>
    </source>
</evidence>
<dbReference type="Pfam" id="PF13602">
    <property type="entry name" value="ADH_zinc_N_2"/>
    <property type="match status" value="1"/>
</dbReference>
<comment type="caution">
    <text evidence="1">The sequence shown here is derived from an EMBL/GenBank/DDBJ whole genome shotgun (WGS) entry which is preliminary data.</text>
</comment>
<evidence type="ECO:0000313" key="2">
    <source>
        <dbReference type="Proteomes" id="UP000334990"/>
    </source>
</evidence>
<name>A0A5M3W2V0_9ACTN</name>
<dbReference type="Gene3D" id="3.40.50.720">
    <property type="entry name" value="NAD(P)-binding Rossmann-like Domain"/>
    <property type="match status" value="1"/>
</dbReference>
<gene>
    <name evidence="1" type="ORF">Acor_29920</name>
</gene>
<dbReference type="AlphaFoldDB" id="A0A5M3W2V0"/>
<organism evidence="1 2">
    <name type="scientific">Acrocarpospora corrugata</name>
    <dbReference type="NCBI Taxonomy" id="35763"/>
    <lineage>
        <taxon>Bacteria</taxon>
        <taxon>Bacillati</taxon>
        <taxon>Actinomycetota</taxon>
        <taxon>Actinomycetes</taxon>
        <taxon>Streptosporangiales</taxon>
        <taxon>Streptosporangiaceae</taxon>
        <taxon>Acrocarpospora</taxon>
    </lineage>
</organism>
<accession>A0A5M3W2V0</accession>
<evidence type="ECO:0008006" key="3">
    <source>
        <dbReference type="Google" id="ProtNLM"/>
    </source>
</evidence>